<comment type="caution">
    <text evidence="4">The sequence shown here is derived from an EMBL/GenBank/DDBJ whole genome shotgun (WGS) entry which is preliminary data.</text>
</comment>
<sequence>MSEVLQTWFDRAQAQGPSLPGARAPWLANARQRSLDRFMAEGWPTTRHKDWRHTSLAFLQQQKFDGSRGTPSGFDLEALRQGQNGHWMVFVDGRFEAGLSRIGSLPEGVRIAPLAQVLAGDAGQLEASLGQAEEGGSPAALNLALAADGAYVELAARTSLDEPLHLVHIAAGAGAASFPRSVVLLGQGASATLVEHYLGSAGSFTLTNTVLRGRLERDARLTHLKVQQEHVEAFHLASVDIQQDEGSTYESHSISFGARLARNDIATRFNGRHCHALLNGLFYADGRRHVDHHTCIDHARPDSTSHEYYRGILSDSAQGVFTGRIQVRQGADGTDAIQRSDNLLLSRTARVTSQPELEIYADDVKCAHGATVGQIDEESLFYLRSRGLSEAHAHGVMTYAFAAQALQRIALEPMRRRVAATVRALLPGGSLLGDIA</sequence>
<keyword evidence="5" id="KW-1185">Reference proteome</keyword>
<comment type="similarity">
    <text evidence="1">Belongs to the iron-sulfur cluster assembly SufBD family.</text>
</comment>
<dbReference type="EMBL" id="QEKO01000009">
    <property type="protein sequence ID" value="PVY60441.1"/>
    <property type="molecule type" value="Genomic_DNA"/>
</dbReference>
<dbReference type="OrthoDB" id="9768262at2"/>
<feature type="domain" description="SUF system FeS cluster assembly SufBD N-terminal" evidence="3">
    <location>
        <begin position="23"/>
        <end position="165"/>
    </location>
</feature>
<evidence type="ECO:0000259" key="2">
    <source>
        <dbReference type="Pfam" id="PF01458"/>
    </source>
</evidence>
<dbReference type="RefSeq" id="WP_116519468.1">
    <property type="nucleotide sequence ID" value="NZ_JACCEX010000006.1"/>
</dbReference>
<dbReference type="InterPro" id="IPR011542">
    <property type="entry name" value="SUF_FeS_clus_asmbl_SufD"/>
</dbReference>
<feature type="domain" description="SUF system FeS cluster assembly SufBD core" evidence="2">
    <location>
        <begin position="170"/>
        <end position="401"/>
    </location>
</feature>
<dbReference type="InterPro" id="IPR000825">
    <property type="entry name" value="SUF_FeS_clus_asmbl_SufBD_core"/>
</dbReference>
<reference evidence="4 5" key="1">
    <citation type="submission" date="2018-04" db="EMBL/GenBank/DDBJ databases">
        <title>Genomic Encyclopedia of Type Strains, Phase IV (KMG-IV): sequencing the most valuable type-strain genomes for metagenomic binning, comparative biology and taxonomic classification.</title>
        <authorList>
            <person name="Goeker M."/>
        </authorList>
    </citation>
    <scope>NUCLEOTIDE SEQUENCE [LARGE SCALE GENOMIC DNA]</scope>
    <source>
        <strain evidence="4 5">DSM 10065</strain>
    </source>
</reference>
<name>A0A2U1CHP4_9BURK</name>
<dbReference type="STRING" id="1231391.GCA_000308195_00168"/>
<dbReference type="Pfam" id="PF01458">
    <property type="entry name" value="SUFBD_core"/>
    <property type="match status" value="1"/>
</dbReference>
<dbReference type="Pfam" id="PF19295">
    <property type="entry name" value="SufBD_N"/>
    <property type="match status" value="1"/>
</dbReference>
<dbReference type="AlphaFoldDB" id="A0A2U1CHP4"/>
<proteinExistence type="inferred from homology"/>
<evidence type="ECO:0000313" key="4">
    <source>
        <dbReference type="EMBL" id="PVY60441.1"/>
    </source>
</evidence>
<gene>
    <name evidence="4" type="ORF">C7440_3687</name>
</gene>
<organism evidence="4 5">
    <name type="scientific">Pusillimonas noertemannii</name>
    <dbReference type="NCBI Taxonomy" id="305977"/>
    <lineage>
        <taxon>Bacteria</taxon>
        <taxon>Pseudomonadati</taxon>
        <taxon>Pseudomonadota</taxon>
        <taxon>Betaproteobacteria</taxon>
        <taxon>Burkholderiales</taxon>
        <taxon>Alcaligenaceae</taxon>
        <taxon>Pusillimonas</taxon>
    </lineage>
</organism>
<dbReference type="InterPro" id="IPR055346">
    <property type="entry name" value="Fe-S_cluster_assembly_SufBD"/>
</dbReference>
<dbReference type="InterPro" id="IPR045595">
    <property type="entry name" value="SufBD_N"/>
</dbReference>
<dbReference type="PANTHER" id="PTHR43575:SF1">
    <property type="entry name" value="PROTEIN ABCI7, CHLOROPLASTIC"/>
    <property type="match status" value="1"/>
</dbReference>
<accession>A0A2U1CHP4</accession>
<evidence type="ECO:0000259" key="3">
    <source>
        <dbReference type="Pfam" id="PF19295"/>
    </source>
</evidence>
<dbReference type="PANTHER" id="PTHR43575">
    <property type="entry name" value="PROTEIN ABCI7, CHLOROPLASTIC"/>
    <property type="match status" value="1"/>
</dbReference>
<evidence type="ECO:0000256" key="1">
    <source>
        <dbReference type="ARBA" id="ARBA00043967"/>
    </source>
</evidence>
<evidence type="ECO:0000313" key="5">
    <source>
        <dbReference type="Proteomes" id="UP000246145"/>
    </source>
</evidence>
<dbReference type="SUPFAM" id="SSF101960">
    <property type="entry name" value="Stabilizer of iron transporter SufD"/>
    <property type="match status" value="1"/>
</dbReference>
<dbReference type="GO" id="GO:0016226">
    <property type="term" value="P:iron-sulfur cluster assembly"/>
    <property type="evidence" value="ECO:0007669"/>
    <property type="project" value="InterPro"/>
</dbReference>
<dbReference type="Proteomes" id="UP000246145">
    <property type="component" value="Unassembled WGS sequence"/>
</dbReference>
<protein>
    <submittedName>
        <fullName evidence="4">Iron-regulated ABC transporter permease protein SufD</fullName>
    </submittedName>
</protein>
<dbReference type="NCBIfam" id="TIGR01981">
    <property type="entry name" value="sufD"/>
    <property type="match status" value="1"/>
</dbReference>
<dbReference type="InterPro" id="IPR037284">
    <property type="entry name" value="SUF_FeS_clus_asmbl_SufBD_sf"/>
</dbReference>